<dbReference type="SUPFAM" id="SSF52821">
    <property type="entry name" value="Rhodanese/Cell cycle control phosphatase"/>
    <property type="match status" value="1"/>
</dbReference>
<keyword evidence="4" id="KW-1185">Reference proteome</keyword>
<proteinExistence type="predicted"/>
<sequence>MAYLRRARSGLDRLTPEQAHREQQDGAMIIDVRMPAHRAEQGELPGAIVIDLTVLPWRLDPTFDWRIPEATGWDNRYILICRHSYSSSVAAWQLRQMGLTGATDVIGGVEAWVAAGLPVGAGPADVRA</sequence>
<dbReference type="STRING" id="1224163.B841_01630"/>
<dbReference type="InterPro" id="IPR052367">
    <property type="entry name" value="Thiosulfate_ST/Rhodanese-like"/>
</dbReference>
<dbReference type="SMART" id="SM00450">
    <property type="entry name" value="RHOD"/>
    <property type="match status" value="1"/>
</dbReference>
<dbReference type="InterPro" id="IPR036873">
    <property type="entry name" value="Rhodanese-like_dom_sf"/>
</dbReference>
<reference evidence="3 4" key="1">
    <citation type="submission" date="2012-11" db="EMBL/GenBank/DDBJ databases">
        <title>The complete genome sequence of Corynebacterium maris Coryn-1 (=DSM 45190).</title>
        <authorList>
            <person name="Schaffert L."/>
            <person name="Albersmeier A."/>
            <person name="Kalinowski J."/>
            <person name="Ruckert C."/>
        </authorList>
    </citation>
    <scope>NUCLEOTIDE SEQUENCE [LARGE SCALE GENOMIC DNA]</scope>
    <source>
        <strain evidence="4">Coryn-1</strain>
    </source>
</reference>
<accession>S5SRQ8</accession>
<dbReference type="Pfam" id="PF00581">
    <property type="entry name" value="Rhodanese"/>
    <property type="match status" value="1"/>
</dbReference>
<dbReference type="EMBL" id="CP003924">
    <property type="protein sequence ID" value="AGS33809.1"/>
    <property type="molecule type" value="Genomic_DNA"/>
</dbReference>
<dbReference type="KEGG" id="cmd:B841_01630"/>
<evidence type="ECO:0000313" key="3">
    <source>
        <dbReference type="EMBL" id="AGS33809.1"/>
    </source>
</evidence>
<dbReference type="eggNOG" id="COG0607">
    <property type="taxonomic scope" value="Bacteria"/>
</dbReference>
<name>S5SRQ8_9CORY</name>
<evidence type="ECO:0000256" key="1">
    <source>
        <dbReference type="SAM" id="MobiDB-lite"/>
    </source>
</evidence>
<gene>
    <name evidence="3" type="ORF">B841_01630</name>
</gene>
<dbReference type="HOGENOM" id="CLU_089574_6_0_11"/>
<evidence type="ECO:0000259" key="2">
    <source>
        <dbReference type="PROSITE" id="PS50206"/>
    </source>
</evidence>
<feature type="compositionally biased region" description="Basic and acidic residues" evidence="1">
    <location>
        <begin position="9"/>
        <end position="24"/>
    </location>
</feature>
<dbReference type="CDD" id="cd00158">
    <property type="entry name" value="RHOD"/>
    <property type="match status" value="1"/>
</dbReference>
<dbReference type="PANTHER" id="PTHR45431">
    <property type="entry name" value="RHODANESE-LIKE DOMAIN-CONTAINING PROTEIN 15, CHLOROPLASTIC"/>
    <property type="match status" value="1"/>
</dbReference>
<dbReference type="PROSITE" id="PS50206">
    <property type="entry name" value="RHODANESE_3"/>
    <property type="match status" value="1"/>
</dbReference>
<dbReference type="AlphaFoldDB" id="S5SRQ8"/>
<feature type="domain" description="Rhodanese" evidence="2">
    <location>
        <begin position="23"/>
        <end position="121"/>
    </location>
</feature>
<dbReference type="PATRIC" id="fig|1224163.3.peg.329"/>
<dbReference type="InterPro" id="IPR001763">
    <property type="entry name" value="Rhodanese-like_dom"/>
</dbReference>
<protein>
    <submittedName>
        <fullName evidence="3">Rhodanese domain-containing protein</fullName>
    </submittedName>
</protein>
<feature type="region of interest" description="Disordered" evidence="1">
    <location>
        <begin position="1"/>
        <end position="26"/>
    </location>
</feature>
<evidence type="ECO:0000313" key="4">
    <source>
        <dbReference type="Proteomes" id="UP000015388"/>
    </source>
</evidence>
<dbReference type="Proteomes" id="UP000015388">
    <property type="component" value="Chromosome"/>
</dbReference>
<dbReference type="PANTHER" id="PTHR45431:SF3">
    <property type="entry name" value="RHODANESE-LIKE DOMAIN-CONTAINING PROTEIN 15, CHLOROPLASTIC"/>
    <property type="match status" value="1"/>
</dbReference>
<organism evidence="3 4">
    <name type="scientific">Corynebacterium maris DSM 45190</name>
    <dbReference type="NCBI Taxonomy" id="1224163"/>
    <lineage>
        <taxon>Bacteria</taxon>
        <taxon>Bacillati</taxon>
        <taxon>Actinomycetota</taxon>
        <taxon>Actinomycetes</taxon>
        <taxon>Mycobacteriales</taxon>
        <taxon>Corynebacteriaceae</taxon>
        <taxon>Corynebacterium</taxon>
    </lineage>
</organism>
<dbReference type="Gene3D" id="3.40.250.10">
    <property type="entry name" value="Rhodanese-like domain"/>
    <property type="match status" value="1"/>
</dbReference>